<dbReference type="RefSeq" id="WP_211143195.1">
    <property type="nucleotide sequence ID" value="NZ_JAEEGB010000015.1"/>
</dbReference>
<evidence type="ECO:0000313" key="2">
    <source>
        <dbReference type="EMBL" id="MBI6873769.1"/>
    </source>
</evidence>
<keyword evidence="3" id="KW-1185">Reference proteome</keyword>
<dbReference type="PANTHER" id="PTHR39966">
    <property type="entry name" value="BLL2471 PROTEIN-RELATED"/>
    <property type="match status" value="1"/>
</dbReference>
<dbReference type="Proteomes" id="UP000622687">
    <property type="component" value="Unassembled WGS sequence"/>
</dbReference>
<dbReference type="CDD" id="cd12108">
    <property type="entry name" value="Hr-like"/>
    <property type="match status" value="1"/>
</dbReference>
<dbReference type="Gene3D" id="1.20.120.520">
    <property type="entry name" value="nmb1532 protein domain like"/>
    <property type="match status" value="1"/>
</dbReference>
<gene>
    <name evidence="2" type="ORF">I6U51_13775</name>
</gene>
<feature type="domain" description="Hemerythrin-like" evidence="1">
    <location>
        <begin position="3"/>
        <end position="137"/>
    </location>
</feature>
<dbReference type="AlphaFoldDB" id="A0A934HXD6"/>
<comment type="caution">
    <text evidence="2">The sequence shown here is derived from an EMBL/GenBank/DDBJ whole genome shotgun (WGS) entry which is preliminary data.</text>
</comment>
<evidence type="ECO:0000313" key="3">
    <source>
        <dbReference type="Proteomes" id="UP000622687"/>
    </source>
</evidence>
<dbReference type="PANTHER" id="PTHR39966:SF1">
    <property type="entry name" value="HEMERYTHRIN-LIKE DOMAIN-CONTAINING PROTEIN"/>
    <property type="match status" value="1"/>
</dbReference>
<protein>
    <submittedName>
        <fullName evidence="2">Hemerythrin domain-containing protein</fullName>
    </submittedName>
</protein>
<dbReference type="InterPro" id="IPR012312">
    <property type="entry name" value="Hemerythrin-like"/>
</dbReference>
<evidence type="ECO:0000259" key="1">
    <source>
        <dbReference type="Pfam" id="PF01814"/>
    </source>
</evidence>
<accession>A0A934HXD6</accession>
<name>A0A934HXD6_9CLOT</name>
<dbReference type="GO" id="GO:0005886">
    <property type="term" value="C:plasma membrane"/>
    <property type="evidence" value="ECO:0007669"/>
    <property type="project" value="TreeGrafter"/>
</dbReference>
<dbReference type="EMBL" id="JAEEGB010000015">
    <property type="protein sequence ID" value="MBI6873769.1"/>
    <property type="molecule type" value="Genomic_DNA"/>
</dbReference>
<organism evidence="2 3">
    <name type="scientific">Clostridium aciditolerans</name>
    <dbReference type="NCBI Taxonomy" id="339861"/>
    <lineage>
        <taxon>Bacteria</taxon>
        <taxon>Bacillati</taxon>
        <taxon>Bacillota</taxon>
        <taxon>Clostridia</taxon>
        <taxon>Eubacteriales</taxon>
        <taxon>Clostridiaceae</taxon>
        <taxon>Clostridium</taxon>
    </lineage>
</organism>
<sequence>MDSIELMKEEHKFIKRGLKVIRKICIAILETGKVSYDDFIKMIDFIRNYADKHHHSKEENILFKKMEEELGEKVRAPLSGMLVEHDLGRLFISNLEEALKKFKEGDMEARVDIIANSIGYCDLLNRHIDKEDNAIYNFAKRSLSEGSLKEIEDRCIELEDCAGEKNTQNNYIKMLEQLEEKWIK</sequence>
<dbReference type="Pfam" id="PF01814">
    <property type="entry name" value="Hemerythrin"/>
    <property type="match status" value="1"/>
</dbReference>
<reference evidence="2" key="1">
    <citation type="submission" date="2020-12" db="EMBL/GenBank/DDBJ databases">
        <title>Clostridium thailandense sp. nov., a novel acetogenic bacterium isolated from peat land soil in Thailand.</title>
        <authorList>
            <person name="Chaikitkaew S."/>
            <person name="Birkeland N.K."/>
        </authorList>
    </citation>
    <scope>NUCLEOTIDE SEQUENCE</scope>
    <source>
        <strain evidence="2">DSM 17425</strain>
    </source>
</reference>
<proteinExistence type="predicted"/>